<feature type="transmembrane region" description="Helical" evidence="1">
    <location>
        <begin position="54"/>
        <end position="73"/>
    </location>
</feature>
<sequence>MATALQKFHRVSGIIIACFLLLHFTNHLFALAGPQSHIRVMEIFRKFYRFPPVEILLLVCVVSQIVSGVTLIARKGFRRQSVAVKVQALSGIYLALFLINHVAAVMLARYQWHIETDFYFAANVAVEYPSKLFFIPYYTLSILSVFAHVASIHYLKRTNWPVNTVHSVKLANIKRESFVIFALGAMITVLVMISFTGILYKIG</sequence>
<evidence type="ECO:0008006" key="4">
    <source>
        <dbReference type="Google" id="ProtNLM"/>
    </source>
</evidence>
<keyword evidence="1" id="KW-0812">Transmembrane</keyword>
<reference evidence="2 3" key="1">
    <citation type="submission" date="2024-03" db="EMBL/GenBank/DDBJ databases">
        <title>Chitinophaga caseinilytica sp. nov., a casein hydrolysing bacterium isolated from forest soil.</title>
        <authorList>
            <person name="Lee D.S."/>
            <person name="Han D.M."/>
            <person name="Baek J.H."/>
            <person name="Choi D.G."/>
            <person name="Jeon J.H."/>
            <person name="Jeon C.O."/>
        </authorList>
    </citation>
    <scope>NUCLEOTIDE SEQUENCE [LARGE SCALE GENOMIC DNA]</scope>
    <source>
        <strain evidence="2 3">KACC 19118</strain>
    </source>
</reference>
<dbReference type="Proteomes" id="UP001449657">
    <property type="component" value="Chromosome"/>
</dbReference>
<dbReference type="Gene3D" id="1.20.1300.10">
    <property type="entry name" value="Fumarate reductase/succinate dehydrogenase, transmembrane subunit"/>
    <property type="match status" value="1"/>
</dbReference>
<dbReference type="InterPro" id="IPR034804">
    <property type="entry name" value="SQR/QFR_C/D"/>
</dbReference>
<name>A0ABZ2YYZ8_9BACT</name>
<organism evidence="2 3">
    <name type="scientific">Chitinophaga caseinilytica</name>
    <dbReference type="NCBI Taxonomy" id="2267521"/>
    <lineage>
        <taxon>Bacteria</taxon>
        <taxon>Pseudomonadati</taxon>
        <taxon>Bacteroidota</taxon>
        <taxon>Chitinophagia</taxon>
        <taxon>Chitinophagales</taxon>
        <taxon>Chitinophagaceae</taxon>
        <taxon>Chitinophaga</taxon>
    </lineage>
</organism>
<evidence type="ECO:0000313" key="3">
    <source>
        <dbReference type="Proteomes" id="UP001449657"/>
    </source>
</evidence>
<evidence type="ECO:0000256" key="1">
    <source>
        <dbReference type="SAM" id="Phobius"/>
    </source>
</evidence>
<accession>A0ABZ2YYZ8</accession>
<feature type="transmembrane region" description="Helical" evidence="1">
    <location>
        <begin position="176"/>
        <end position="200"/>
    </location>
</feature>
<proteinExistence type="predicted"/>
<keyword evidence="3" id="KW-1185">Reference proteome</keyword>
<feature type="transmembrane region" description="Helical" evidence="1">
    <location>
        <begin position="93"/>
        <end position="112"/>
    </location>
</feature>
<dbReference type="SUPFAM" id="SSF81343">
    <property type="entry name" value="Fumarate reductase respiratory complex transmembrane subunits"/>
    <property type="match status" value="1"/>
</dbReference>
<gene>
    <name evidence="2" type="ORF">WJU22_19585</name>
</gene>
<dbReference type="EMBL" id="CP150096">
    <property type="protein sequence ID" value="WZN45103.1"/>
    <property type="molecule type" value="Genomic_DNA"/>
</dbReference>
<keyword evidence="1" id="KW-1133">Transmembrane helix</keyword>
<keyword evidence="1" id="KW-0472">Membrane</keyword>
<evidence type="ECO:0000313" key="2">
    <source>
        <dbReference type="EMBL" id="WZN45103.1"/>
    </source>
</evidence>
<protein>
    <recommendedName>
        <fullName evidence="4">Succinate dehydrogenase / fumarate reductase cytochrome b subunit</fullName>
    </recommendedName>
</protein>
<dbReference type="RefSeq" id="WP_341839858.1">
    <property type="nucleotide sequence ID" value="NZ_CP149792.1"/>
</dbReference>
<feature type="transmembrane region" description="Helical" evidence="1">
    <location>
        <begin position="132"/>
        <end position="155"/>
    </location>
</feature>